<organism evidence="1 2">
    <name type="scientific">Trichonephila inaurata madagascariensis</name>
    <dbReference type="NCBI Taxonomy" id="2747483"/>
    <lineage>
        <taxon>Eukaryota</taxon>
        <taxon>Metazoa</taxon>
        <taxon>Ecdysozoa</taxon>
        <taxon>Arthropoda</taxon>
        <taxon>Chelicerata</taxon>
        <taxon>Arachnida</taxon>
        <taxon>Araneae</taxon>
        <taxon>Araneomorphae</taxon>
        <taxon>Entelegynae</taxon>
        <taxon>Araneoidea</taxon>
        <taxon>Nephilidae</taxon>
        <taxon>Trichonephila</taxon>
        <taxon>Trichonephila inaurata</taxon>
    </lineage>
</organism>
<keyword evidence="2" id="KW-1185">Reference proteome</keyword>
<dbReference type="EMBL" id="BMAV01013986">
    <property type="protein sequence ID" value="GFY61980.1"/>
    <property type="molecule type" value="Genomic_DNA"/>
</dbReference>
<gene>
    <name evidence="1" type="ORF">TNIN_256311</name>
</gene>
<sequence length="98" mass="11279">MTESEQQLFPLSNLRLGSLSRRISKARTDFSTNEGMRGRGMESKYVWGTQNSKVRESRVGGVFFEKQHGFDGHESHFDFSPLVLFCEVSKKRMKGMNK</sequence>
<dbReference type="Proteomes" id="UP000886998">
    <property type="component" value="Unassembled WGS sequence"/>
</dbReference>
<evidence type="ECO:0000313" key="2">
    <source>
        <dbReference type="Proteomes" id="UP000886998"/>
    </source>
</evidence>
<protein>
    <submittedName>
        <fullName evidence="1">Uncharacterized protein</fullName>
    </submittedName>
</protein>
<dbReference type="AlphaFoldDB" id="A0A8X6Y069"/>
<reference evidence="1" key="1">
    <citation type="submission" date="2020-08" db="EMBL/GenBank/DDBJ databases">
        <title>Multicomponent nature underlies the extraordinary mechanical properties of spider dragline silk.</title>
        <authorList>
            <person name="Kono N."/>
            <person name="Nakamura H."/>
            <person name="Mori M."/>
            <person name="Yoshida Y."/>
            <person name="Ohtoshi R."/>
            <person name="Malay A.D."/>
            <person name="Moran D.A.P."/>
            <person name="Tomita M."/>
            <person name="Numata K."/>
            <person name="Arakawa K."/>
        </authorList>
    </citation>
    <scope>NUCLEOTIDE SEQUENCE</scope>
</reference>
<proteinExistence type="predicted"/>
<comment type="caution">
    <text evidence="1">The sequence shown here is derived from an EMBL/GenBank/DDBJ whole genome shotgun (WGS) entry which is preliminary data.</text>
</comment>
<name>A0A8X6Y069_9ARAC</name>
<accession>A0A8X6Y069</accession>
<evidence type="ECO:0000313" key="1">
    <source>
        <dbReference type="EMBL" id="GFY61980.1"/>
    </source>
</evidence>